<dbReference type="SUPFAM" id="SSF52402">
    <property type="entry name" value="Adenine nucleotide alpha hydrolases-like"/>
    <property type="match status" value="1"/>
</dbReference>
<dbReference type="CDD" id="cd00293">
    <property type="entry name" value="USP-like"/>
    <property type="match status" value="1"/>
</dbReference>
<dbReference type="InterPro" id="IPR014729">
    <property type="entry name" value="Rossmann-like_a/b/a_fold"/>
</dbReference>
<organism evidence="4 5">
    <name type="scientific">Halobellus rubicundus</name>
    <dbReference type="NCBI Taxonomy" id="2996466"/>
    <lineage>
        <taxon>Archaea</taxon>
        <taxon>Methanobacteriati</taxon>
        <taxon>Methanobacteriota</taxon>
        <taxon>Stenosarchaea group</taxon>
        <taxon>Halobacteria</taxon>
        <taxon>Halobacteriales</taxon>
        <taxon>Haloferacaceae</taxon>
        <taxon>Halobellus</taxon>
    </lineage>
</organism>
<name>A0ABD5MAG2_9EURY</name>
<dbReference type="AlphaFoldDB" id="A0ABD5MAG2"/>
<dbReference type="PANTHER" id="PTHR46268">
    <property type="entry name" value="STRESS RESPONSE PROTEIN NHAX"/>
    <property type="match status" value="1"/>
</dbReference>
<evidence type="ECO:0000256" key="2">
    <source>
        <dbReference type="SAM" id="MobiDB-lite"/>
    </source>
</evidence>
<feature type="compositionally biased region" description="Acidic residues" evidence="2">
    <location>
        <begin position="143"/>
        <end position="156"/>
    </location>
</feature>
<evidence type="ECO:0000313" key="5">
    <source>
        <dbReference type="Proteomes" id="UP001570511"/>
    </source>
</evidence>
<comment type="similarity">
    <text evidence="1">Belongs to the universal stress protein A family.</text>
</comment>
<dbReference type="EMBL" id="JBGNYA010000001">
    <property type="protein sequence ID" value="MFA1610897.1"/>
    <property type="molecule type" value="Genomic_DNA"/>
</dbReference>
<dbReference type="Pfam" id="PF00582">
    <property type="entry name" value="Usp"/>
    <property type="match status" value="1"/>
</dbReference>
<dbReference type="InterPro" id="IPR006015">
    <property type="entry name" value="Universal_stress_UspA"/>
</dbReference>
<dbReference type="PIRSF" id="PIRSF006276">
    <property type="entry name" value="UspA"/>
    <property type="match status" value="1"/>
</dbReference>
<protein>
    <submittedName>
        <fullName evidence="4">Universal stress protein</fullName>
    </submittedName>
</protein>
<dbReference type="RefSeq" id="WP_372388742.1">
    <property type="nucleotide sequence ID" value="NZ_JBGNYA010000001.1"/>
</dbReference>
<evidence type="ECO:0000256" key="1">
    <source>
        <dbReference type="ARBA" id="ARBA00008791"/>
    </source>
</evidence>
<dbReference type="PRINTS" id="PR01438">
    <property type="entry name" value="UNVRSLSTRESS"/>
</dbReference>
<accession>A0ABD5MAG2</accession>
<reference evidence="4 5" key="1">
    <citation type="submission" date="2024-08" db="EMBL/GenBank/DDBJ databases">
        <title>Halobellus sp. MBLA0158 whole genome sequence.</title>
        <authorList>
            <person name="Hwang C.Y."/>
            <person name="Cho E.-S."/>
            <person name="Seo M.-J."/>
        </authorList>
    </citation>
    <scope>NUCLEOTIDE SEQUENCE [LARGE SCALE GENOMIC DNA]</scope>
    <source>
        <strain evidence="4 5">MBLA0158</strain>
    </source>
</reference>
<feature type="domain" description="UspA" evidence="3">
    <location>
        <begin position="1"/>
        <end position="139"/>
    </location>
</feature>
<dbReference type="Proteomes" id="UP001570511">
    <property type="component" value="Unassembled WGS sequence"/>
</dbReference>
<feature type="region of interest" description="Disordered" evidence="2">
    <location>
        <begin position="135"/>
        <end position="168"/>
    </location>
</feature>
<dbReference type="PANTHER" id="PTHR46268:SF6">
    <property type="entry name" value="UNIVERSAL STRESS PROTEIN UP12"/>
    <property type="match status" value="1"/>
</dbReference>
<comment type="caution">
    <text evidence="4">The sequence shown here is derived from an EMBL/GenBank/DDBJ whole genome shotgun (WGS) entry which is preliminary data.</text>
</comment>
<dbReference type="InterPro" id="IPR006016">
    <property type="entry name" value="UspA"/>
</dbReference>
<proteinExistence type="inferred from homology"/>
<sequence>MYDRILVPTDGSVATAGAVDHAIELATQYDATLYALYVVDTGAYASLEMGSEIVAEALGEEGQEAVDAVAERAAEAGVDAETAVANGIAHREIIDHASDHGVDLIVMGTHGRTGVGRFLLGSVAEKVVRSSDVPVMTVRAPEDAETETEAEPDAETDGGTPAPDRTAR</sequence>
<evidence type="ECO:0000313" key="4">
    <source>
        <dbReference type="EMBL" id="MFA1610897.1"/>
    </source>
</evidence>
<evidence type="ECO:0000259" key="3">
    <source>
        <dbReference type="Pfam" id="PF00582"/>
    </source>
</evidence>
<keyword evidence="5" id="KW-1185">Reference proteome</keyword>
<dbReference type="Gene3D" id="3.40.50.620">
    <property type="entry name" value="HUPs"/>
    <property type="match status" value="1"/>
</dbReference>
<gene>
    <name evidence="4" type="ORF">OS889_07770</name>
</gene>